<dbReference type="InterPro" id="IPR026591">
    <property type="entry name" value="Sirtuin_cat_small_dom_sf"/>
</dbReference>
<feature type="binding site" evidence="4">
    <location>
        <position position="141"/>
    </location>
    <ligand>
        <name>Zn(2+)</name>
        <dbReference type="ChEBI" id="CHEBI:29105"/>
    </ligand>
</feature>
<keyword evidence="2" id="KW-0808">Transferase</keyword>
<accession>C3XI76</accession>
<dbReference type="EMBL" id="ACDN02000069">
    <property type="protein sequence ID" value="EEO24715.2"/>
    <property type="molecule type" value="Genomic_DNA"/>
</dbReference>
<dbReference type="eggNOG" id="COG0846">
    <property type="taxonomic scope" value="Bacteria"/>
</dbReference>
<evidence type="ECO:0000256" key="1">
    <source>
        <dbReference type="ARBA" id="ARBA00012928"/>
    </source>
</evidence>
<dbReference type="HOGENOM" id="CLU_023643_3_1_7"/>
<dbReference type="Gene3D" id="3.40.50.1220">
    <property type="entry name" value="TPP-binding domain"/>
    <property type="match status" value="1"/>
</dbReference>
<protein>
    <recommendedName>
        <fullName evidence="1">protein acetyllysine N-acetyltransferase</fullName>
        <ecNumber evidence="1">2.3.1.286</ecNumber>
    </recommendedName>
</protein>
<keyword evidence="7" id="KW-1185">Reference proteome</keyword>
<gene>
    <name evidence="6" type="ORF">HRAG_01772</name>
</gene>
<name>C3XI76_9HELI</name>
<evidence type="ECO:0000256" key="2">
    <source>
        <dbReference type="ARBA" id="ARBA00022679"/>
    </source>
</evidence>
<sequence>MIDTKQTDSKRVMIFSGAGLSAESGLRTFRDNDGLWEEFDIMEVCSASGFAKDRQKVLDFYDKRRIQLGEVNPNAAHKMIARLKANYPQEVVVITQNVDDLLERAGCKDVIHLHGFLPEVRCELCETITNIGYQAMPKLICESCGEESLRHNIVMFSEYAPNYVLLARELERLSESENSLFVCIGTSGEVLNVAQFSQYAKKSVLNNLESSWFDGYFSICFIESAVSAAPKIERLVGEFIEC</sequence>
<keyword evidence="3" id="KW-0520">NAD</keyword>
<dbReference type="AlphaFoldDB" id="C3XI76"/>
<evidence type="ECO:0000313" key="7">
    <source>
        <dbReference type="Proteomes" id="UP000005085"/>
    </source>
</evidence>
<evidence type="ECO:0000313" key="6">
    <source>
        <dbReference type="EMBL" id="EEO24715.2"/>
    </source>
</evidence>
<dbReference type="GO" id="GO:0017136">
    <property type="term" value="F:histone deacetylase activity, NAD-dependent"/>
    <property type="evidence" value="ECO:0007669"/>
    <property type="project" value="TreeGrafter"/>
</dbReference>
<proteinExistence type="predicted"/>
<dbReference type="InterPro" id="IPR026590">
    <property type="entry name" value="Ssirtuin_cat_dom"/>
</dbReference>
<dbReference type="OrthoDB" id="9800582at2"/>
<keyword evidence="4" id="KW-0862">Zinc</keyword>
<keyword evidence="4" id="KW-0479">Metal-binding</keyword>
<feature type="binding site" evidence="4">
    <location>
        <position position="122"/>
    </location>
    <ligand>
        <name>Zn(2+)</name>
        <dbReference type="ChEBI" id="CHEBI:29105"/>
    </ligand>
</feature>
<dbReference type="SUPFAM" id="SSF52467">
    <property type="entry name" value="DHS-like NAD/FAD-binding domain"/>
    <property type="match status" value="1"/>
</dbReference>
<reference evidence="6 7" key="1">
    <citation type="journal article" date="2014" name="Genome Announc.">
        <title>Draft genome sequences of six enterohepatic helicobacter species isolated from humans and one from rhesus macaques.</title>
        <authorList>
            <person name="Shen Z."/>
            <person name="Sheh A."/>
            <person name="Young S.K."/>
            <person name="Abouelliel A."/>
            <person name="Ward D.V."/>
            <person name="Earl A.M."/>
            <person name="Fox J.G."/>
        </authorList>
    </citation>
    <scope>NUCLEOTIDE SEQUENCE [LARGE SCALE GENOMIC DNA]</scope>
    <source>
        <strain evidence="6 7">ATCC 43879</strain>
    </source>
</reference>
<dbReference type="EC" id="2.3.1.286" evidence="1"/>
<dbReference type="Pfam" id="PF02146">
    <property type="entry name" value="SIR2"/>
    <property type="match status" value="1"/>
</dbReference>
<dbReference type="PANTHER" id="PTHR11085:SF4">
    <property type="entry name" value="NAD-DEPENDENT PROTEIN DEACYLASE"/>
    <property type="match status" value="1"/>
</dbReference>
<feature type="domain" description="Deacetylase sirtuin-type" evidence="5">
    <location>
        <begin position="1"/>
        <end position="242"/>
    </location>
</feature>
<dbReference type="RefSeq" id="WP_020995989.1">
    <property type="nucleotide sequence ID" value="NZ_KI392040.1"/>
</dbReference>
<feature type="active site" description="Proton acceptor" evidence="4">
    <location>
        <position position="114"/>
    </location>
</feature>
<dbReference type="InterPro" id="IPR050134">
    <property type="entry name" value="NAD-dep_sirtuin_deacylases"/>
</dbReference>
<dbReference type="Proteomes" id="UP000005085">
    <property type="component" value="Unassembled WGS sequence"/>
</dbReference>
<evidence type="ECO:0000256" key="4">
    <source>
        <dbReference type="PROSITE-ProRule" id="PRU00236"/>
    </source>
</evidence>
<dbReference type="PROSITE" id="PS50305">
    <property type="entry name" value="SIRTUIN"/>
    <property type="match status" value="1"/>
</dbReference>
<feature type="binding site" evidence="4">
    <location>
        <position position="144"/>
    </location>
    <ligand>
        <name>Zn(2+)</name>
        <dbReference type="ChEBI" id="CHEBI:29105"/>
    </ligand>
</feature>
<comment type="caution">
    <text evidence="6">The sequence shown here is derived from an EMBL/GenBank/DDBJ whole genome shotgun (WGS) entry which is preliminary data.</text>
</comment>
<dbReference type="PANTHER" id="PTHR11085">
    <property type="entry name" value="NAD-DEPENDENT PROTEIN DEACYLASE SIRTUIN-5, MITOCHONDRIAL-RELATED"/>
    <property type="match status" value="1"/>
</dbReference>
<dbReference type="GO" id="GO:0046872">
    <property type="term" value="F:metal ion binding"/>
    <property type="evidence" value="ECO:0007669"/>
    <property type="project" value="UniProtKB-KW"/>
</dbReference>
<dbReference type="Gene3D" id="3.30.1600.10">
    <property type="entry name" value="SIR2/SIRT2 'Small Domain"/>
    <property type="match status" value="1"/>
</dbReference>
<dbReference type="InterPro" id="IPR003000">
    <property type="entry name" value="Sirtuin"/>
</dbReference>
<dbReference type="InterPro" id="IPR029035">
    <property type="entry name" value="DHS-like_NAD/FAD-binding_dom"/>
</dbReference>
<dbReference type="GO" id="GO:0070403">
    <property type="term" value="F:NAD+ binding"/>
    <property type="evidence" value="ECO:0007669"/>
    <property type="project" value="InterPro"/>
</dbReference>
<evidence type="ECO:0000259" key="5">
    <source>
        <dbReference type="PROSITE" id="PS50305"/>
    </source>
</evidence>
<evidence type="ECO:0000256" key="3">
    <source>
        <dbReference type="ARBA" id="ARBA00023027"/>
    </source>
</evidence>
<organism evidence="6 7">
    <name type="scientific">Helicobacter bilis ATCC 43879</name>
    <dbReference type="NCBI Taxonomy" id="613026"/>
    <lineage>
        <taxon>Bacteria</taxon>
        <taxon>Pseudomonadati</taxon>
        <taxon>Campylobacterota</taxon>
        <taxon>Epsilonproteobacteria</taxon>
        <taxon>Campylobacterales</taxon>
        <taxon>Helicobacteraceae</taxon>
        <taxon>Helicobacter</taxon>
    </lineage>
</organism>
<feature type="binding site" evidence="4">
    <location>
        <position position="125"/>
    </location>
    <ligand>
        <name>Zn(2+)</name>
        <dbReference type="ChEBI" id="CHEBI:29105"/>
    </ligand>
</feature>